<organism evidence="1">
    <name type="scientific">marine sediment metagenome</name>
    <dbReference type="NCBI Taxonomy" id="412755"/>
    <lineage>
        <taxon>unclassified sequences</taxon>
        <taxon>metagenomes</taxon>
        <taxon>ecological metagenomes</taxon>
    </lineage>
</organism>
<reference evidence="1" key="1">
    <citation type="journal article" date="2015" name="Nature">
        <title>Complex archaea that bridge the gap between prokaryotes and eukaryotes.</title>
        <authorList>
            <person name="Spang A."/>
            <person name="Saw J.H."/>
            <person name="Jorgensen S.L."/>
            <person name="Zaremba-Niedzwiedzka K."/>
            <person name="Martijn J."/>
            <person name="Lind A.E."/>
            <person name="van Eijk R."/>
            <person name="Schleper C."/>
            <person name="Guy L."/>
            <person name="Ettema T.J."/>
        </authorList>
    </citation>
    <scope>NUCLEOTIDE SEQUENCE</scope>
</reference>
<name>A0A0F9I446_9ZZZZ</name>
<evidence type="ECO:0000313" key="1">
    <source>
        <dbReference type="EMBL" id="KKL88605.1"/>
    </source>
</evidence>
<protein>
    <submittedName>
        <fullName evidence="1">Uncharacterized protein</fullName>
    </submittedName>
</protein>
<dbReference type="EMBL" id="LAZR01020516">
    <property type="protein sequence ID" value="KKL88605.1"/>
    <property type="molecule type" value="Genomic_DNA"/>
</dbReference>
<accession>A0A0F9I446</accession>
<gene>
    <name evidence="1" type="ORF">LCGC14_1923040</name>
</gene>
<comment type="caution">
    <text evidence="1">The sequence shown here is derived from an EMBL/GenBank/DDBJ whole genome shotgun (WGS) entry which is preliminary data.</text>
</comment>
<proteinExistence type="predicted"/>
<sequence length="44" mass="5248">MLQIHFMIGEYDIVCLFIISPDDDDPEWSIPFVLFNKRVWDTMG</sequence>
<dbReference type="AlphaFoldDB" id="A0A0F9I446"/>